<name>A0ABM5HDF0_DRORH</name>
<dbReference type="PANTHER" id="PTHR11461:SF211">
    <property type="entry name" value="GH10112P-RELATED"/>
    <property type="match status" value="1"/>
</dbReference>
<evidence type="ECO:0000259" key="4">
    <source>
        <dbReference type="Pfam" id="PF00079"/>
    </source>
</evidence>
<evidence type="ECO:0000256" key="1">
    <source>
        <dbReference type="ARBA" id="ARBA00009500"/>
    </source>
</evidence>
<dbReference type="Pfam" id="PF00079">
    <property type="entry name" value="Serpin"/>
    <property type="match status" value="1"/>
</dbReference>
<evidence type="ECO:0000256" key="3">
    <source>
        <dbReference type="ARBA" id="ARBA00022900"/>
    </source>
</evidence>
<feature type="domain" description="Serpin" evidence="4">
    <location>
        <begin position="10"/>
        <end position="157"/>
    </location>
</feature>
<dbReference type="EnsemblMetazoa" id="XM_017123196.2">
    <property type="protein sequence ID" value="XP_016978685.2"/>
    <property type="gene ID" value="LOC108044261"/>
</dbReference>
<dbReference type="InterPro" id="IPR000215">
    <property type="entry name" value="Serpin_fam"/>
</dbReference>
<dbReference type="SUPFAM" id="SSF56574">
    <property type="entry name" value="Serpins"/>
    <property type="match status" value="1"/>
</dbReference>
<evidence type="ECO:0000313" key="6">
    <source>
        <dbReference type="Proteomes" id="UP001652680"/>
    </source>
</evidence>
<dbReference type="GeneID" id="108044261"/>
<sequence length="158" mass="17380">MKDGEFAQGLEQFAYCLHEQLSRANPGQNIIHSPLSVRTSGGMVRMGATEGSATAKELDEGLRFGGRDVREIAENFDAVLKTYEQCQILKMVNGLYVMQGHEVGEQFGGILEKSFHSKPMEIDFGSKQAASIINNWVESQTNNVIKDLISPGVLDKDS</sequence>
<dbReference type="InterPro" id="IPR036186">
    <property type="entry name" value="Serpin_sf"/>
</dbReference>
<dbReference type="InterPro" id="IPR042178">
    <property type="entry name" value="Serpin_sf_1"/>
</dbReference>
<accession>A0ABM5HDF0</accession>
<keyword evidence="3" id="KW-0722">Serine protease inhibitor</keyword>
<dbReference type="InterPro" id="IPR023796">
    <property type="entry name" value="Serpin_dom"/>
</dbReference>
<reference evidence="6" key="1">
    <citation type="journal article" date="2021" name="Elife">
        <title>Highly contiguous assemblies of 101 drosophilid genomes.</title>
        <authorList>
            <person name="Kim B.Y."/>
            <person name="Wang J.R."/>
            <person name="Miller D.E."/>
            <person name="Barmina O."/>
            <person name="Delaney E."/>
            <person name="Thompson A."/>
            <person name="Comeault A.A."/>
            <person name="Peede D."/>
            <person name="D'Agostino E.R."/>
            <person name="Pelaez J."/>
            <person name="Aguilar J.M."/>
            <person name="Haji D."/>
            <person name="Matsunaga T."/>
            <person name="Armstrong E.E."/>
            <person name="Zych M."/>
            <person name="Ogawa Y."/>
            <person name="Stamenkovic-Radak M."/>
            <person name="Jelic M."/>
            <person name="Veselinovic M.S."/>
            <person name="Tanaskovic M."/>
            <person name="Eric P."/>
            <person name="Gao J.J."/>
            <person name="Katoh T.K."/>
            <person name="Toda M.J."/>
            <person name="Watabe H."/>
            <person name="Watada M."/>
            <person name="Davis J.S."/>
            <person name="Moyle L.C."/>
            <person name="Manoli G."/>
            <person name="Bertolini E."/>
            <person name="Kostal V."/>
            <person name="Hawley R.S."/>
            <person name="Takahashi A."/>
            <person name="Jones C.D."/>
            <person name="Price D.K."/>
            <person name="Whiteman N."/>
            <person name="Kopp A."/>
            <person name="Matute D.R."/>
            <person name="Petrov D.A."/>
        </authorList>
    </citation>
    <scope>NUCLEOTIDE SEQUENCE [LARGE SCALE GENOMIC DNA]</scope>
</reference>
<keyword evidence="2" id="KW-0646">Protease inhibitor</keyword>
<proteinExistence type="inferred from homology"/>
<dbReference type="Proteomes" id="UP001652680">
    <property type="component" value="Unassembled WGS sequence"/>
</dbReference>
<keyword evidence="6" id="KW-1185">Reference proteome</keyword>
<evidence type="ECO:0000256" key="2">
    <source>
        <dbReference type="ARBA" id="ARBA00022690"/>
    </source>
</evidence>
<protein>
    <recommendedName>
        <fullName evidence="4">Serpin domain-containing protein</fullName>
    </recommendedName>
</protein>
<reference evidence="5" key="2">
    <citation type="submission" date="2025-05" db="UniProtKB">
        <authorList>
            <consortium name="EnsemblMetazoa"/>
        </authorList>
    </citation>
    <scope>IDENTIFICATION</scope>
</reference>
<dbReference type="PANTHER" id="PTHR11461">
    <property type="entry name" value="SERINE PROTEASE INHIBITOR, SERPIN"/>
    <property type="match status" value="1"/>
</dbReference>
<comment type="similarity">
    <text evidence="1">Belongs to the serpin family.</text>
</comment>
<dbReference type="RefSeq" id="XP_016978685.2">
    <property type="nucleotide sequence ID" value="XM_017123196.2"/>
</dbReference>
<evidence type="ECO:0000313" key="5">
    <source>
        <dbReference type="EnsemblMetazoa" id="XP_016978685.2"/>
    </source>
</evidence>
<dbReference type="Gene3D" id="3.30.497.10">
    <property type="entry name" value="Antithrombin, subunit I, domain 2"/>
    <property type="match status" value="1"/>
</dbReference>
<organism evidence="5 6">
    <name type="scientific">Drosophila rhopaloa</name>
    <name type="common">Fruit fly</name>
    <dbReference type="NCBI Taxonomy" id="1041015"/>
    <lineage>
        <taxon>Eukaryota</taxon>
        <taxon>Metazoa</taxon>
        <taxon>Ecdysozoa</taxon>
        <taxon>Arthropoda</taxon>
        <taxon>Hexapoda</taxon>
        <taxon>Insecta</taxon>
        <taxon>Pterygota</taxon>
        <taxon>Neoptera</taxon>
        <taxon>Endopterygota</taxon>
        <taxon>Diptera</taxon>
        <taxon>Brachycera</taxon>
        <taxon>Muscomorpha</taxon>
        <taxon>Ephydroidea</taxon>
        <taxon>Drosophilidae</taxon>
        <taxon>Drosophila</taxon>
        <taxon>Sophophora</taxon>
    </lineage>
</organism>